<dbReference type="InterPro" id="IPR009057">
    <property type="entry name" value="Homeodomain-like_sf"/>
</dbReference>
<evidence type="ECO:0000313" key="3">
    <source>
        <dbReference type="Proteomes" id="UP000032102"/>
    </source>
</evidence>
<comment type="caution">
    <text evidence="2">The sequence shown here is derived from an EMBL/GenBank/DDBJ whole genome shotgun (WGS) entry which is preliminary data.</text>
</comment>
<dbReference type="SUPFAM" id="SSF46689">
    <property type="entry name" value="Homeodomain-like"/>
    <property type="match status" value="1"/>
</dbReference>
<dbReference type="InterPro" id="IPR006120">
    <property type="entry name" value="Resolvase_HTH_dom"/>
</dbReference>
<protein>
    <submittedName>
        <fullName evidence="2">Helix-turn-helix domain of resolvase</fullName>
    </submittedName>
</protein>
<dbReference type="Proteomes" id="UP000032102">
    <property type="component" value="Unassembled WGS sequence"/>
</dbReference>
<dbReference type="EMBL" id="JXTH01000017">
    <property type="protein sequence ID" value="KIQ94699.1"/>
    <property type="molecule type" value="Genomic_DNA"/>
</dbReference>
<reference evidence="2 3" key="1">
    <citation type="submission" date="2015-01" db="EMBL/GenBank/DDBJ databases">
        <title>Draft genome of Anoxybacillus thermarum strain AF/04.</title>
        <authorList>
            <person name="Poli A."/>
            <person name="Nicolaus B."/>
            <person name="Chan K.-G."/>
            <person name="Kahar U.M."/>
            <person name="Yaakob A.S."/>
            <person name="Chan C.S."/>
            <person name="Goh K.M."/>
        </authorList>
    </citation>
    <scope>NUCLEOTIDE SEQUENCE [LARGE SCALE GENOMIC DNA]</scope>
    <source>
        <strain evidence="2 3">AF/04</strain>
    </source>
</reference>
<gene>
    <name evidence="2" type="ORF">LH47_01167</name>
</gene>
<evidence type="ECO:0000313" key="2">
    <source>
        <dbReference type="EMBL" id="KIQ94699.1"/>
    </source>
</evidence>
<accession>A0A0D0QYY1</accession>
<dbReference type="Pfam" id="PF02796">
    <property type="entry name" value="HTH_7"/>
    <property type="match status" value="1"/>
</dbReference>
<dbReference type="GO" id="GO:0003677">
    <property type="term" value="F:DNA binding"/>
    <property type="evidence" value="ECO:0007669"/>
    <property type="project" value="InterPro"/>
</dbReference>
<dbReference type="AlphaFoldDB" id="A0A0D0QYY1"/>
<name>A0A0D0QYY1_9BACL</name>
<proteinExistence type="predicted"/>
<feature type="domain" description="Resolvase HTH" evidence="1">
    <location>
        <begin position="9"/>
        <end position="39"/>
    </location>
</feature>
<sequence>MDKWDLYMEIYQLLKQGFSKVAVAKKLNISRTTLYHYLQRSRYRKPKRIYSDNGKIYRSDPLQSEGGWNDYVKQTAV</sequence>
<organism evidence="2 3">
    <name type="scientific">Anoxybacillus thermarum</name>
    <dbReference type="NCBI Taxonomy" id="404937"/>
    <lineage>
        <taxon>Bacteria</taxon>
        <taxon>Bacillati</taxon>
        <taxon>Bacillota</taxon>
        <taxon>Bacilli</taxon>
        <taxon>Bacillales</taxon>
        <taxon>Anoxybacillaceae</taxon>
        <taxon>Anoxybacillus</taxon>
    </lineage>
</organism>
<dbReference type="Gene3D" id="1.10.10.60">
    <property type="entry name" value="Homeodomain-like"/>
    <property type="match status" value="1"/>
</dbReference>
<dbReference type="GO" id="GO:0000150">
    <property type="term" value="F:DNA strand exchange activity"/>
    <property type="evidence" value="ECO:0007669"/>
    <property type="project" value="InterPro"/>
</dbReference>
<evidence type="ECO:0000259" key="1">
    <source>
        <dbReference type="Pfam" id="PF02796"/>
    </source>
</evidence>
<keyword evidence="3" id="KW-1185">Reference proteome</keyword>
<dbReference type="PATRIC" id="fig|404937.3.peg.1215"/>